<evidence type="ECO:0000256" key="4">
    <source>
        <dbReference type="PIRNR" id="PIRNR016020"/>
    </source>
</evidence>
<dbReference type="InterPro" id="IPR014718">
    <property type="entry name" value="GH-type_carb-bd"/>
</dbReference>
<accession>A0A7W3Y4J3</accession>
<organism evidence="6 7">
    <name type="scientific">Marilutibacter spongiae</name>
    <dbReference type="NCBI Taxonomy" id="2025720"/>
    <lineage>
        <taxon>Bacteria</taxon>
        <taxon>Pseudomonadati</taxon>
        <taxon>Pseudomonadota</taxon>
        <taxon>Gammaproteobacteria</taxon>
        <taxon>Lysobacterales</taxon>
        <taxon>Lysobacteraceae</taxon>
        <taxon>Marilutibacter</taxon>
    </lineage>
</organism>
<dbReference type="InterPro" id="IPR025532">
    <property type="entry name" value="G6P_1-epimerase"/>
</dbReference>
<dbReference type="Pfam" id="PF01263">
    <property type="entry name" value="Aldose_epim"/>
    <property type="match status" value="1"/>
</dbReference>
<comment type="catalytic activity">
    <reaction evidence="1">
        <text>alpha-D-glucose 6-phosphate = beta-D-glucose 6-phosphate</text>
        <dbReference type="Rhea" id="RHEA:16249"/>
        <dbReference type="ChEBI" id="CHEBI:58225"/>
        <dbReference type="ChEBI" id="CHEBI:58247"/>
        <dbReference type="EC" id="5.1.3.15"/>
    </reaction>
</comment>
<dbReference type="Gene3D" id="2.70.98.10">
    <property type="match status" value="1"/>
</dbReference>
<evidence type="ECO:0000256" key="5">
    <source>
        <dbReference type="PIRSR" id="PIRSR016020-1"/>
    </source>
</evidence>
<dbReference type="RefSeq" id="WP_182684706.1">
    <property type="nucleotide sequence ID" value="NZ_JACHTF010000001.1"/>
</dbReference>
<dbReference type="GO" id="GO:0005975">
    <property type="term" value="P:carbohydrate metabolic process"/>
    <property type="evidence" value="ECO:0007669"/>
    <property type="project" value="InterPro"/>
</dbReference>
<dbReference type="GO" id="GO:0005737">
    <property type="term" value="C:cytoplasm"/>
    <property type="evidence" value="ECO:0007669"/>
    <property type="project" value="TreeGrafter"/>
</dbReference>
<dbReference type="PANTHER" id="PTHR11122">
    <property type="entry name" value="APOSPORY-ASSOCIATED PROTEIN C-RELATED"/>
    <property type="match status" value="1"/>
</dbReference>
<comment type="similarity">
    <text evidence="2 4">Belongs to the glucose-6-phosphate 1-epimerase family.</text>
</comment>
<keyword evidence="3 4" id="KW-0413">Isomerase</keyword>
<feature type="active site" evidence="5">
    <location>
        <position position="138"/>
    </location>
</feature>
<dbReference type="InterPro" id="IPR008183">
    <property type="entry name" value="Aldose_1/G6P_1-epimerase"/>
</dbReference>
<dbReference type="AlphaFoldDB" id="A0A7W3Y4J3"/>
<reference evidence="6 7" key="1">
    <citation type="submission" date="2020-08" db="EMBL/GenBank/DDBJ databases">
        <authorList>
            <person name="Xu S."/>
            <person name="Li A."/>
        </authorList>
    </citation>
    <scope>NUCLEOTIDE SEQUENCE [LARGE SCALE GENOMIC DNA]</scope>
    <source>
        <strain evidence="6 7">119BY6-57</strain>
    </source>
</reference>
<protein>
    <recommendedName>
        <fullName evidence="4">Putative glucose-6-phosphate 1-epimerase</fullName>
        <ecNumber evidence="4">5.1.3.15</ecNumber>
    </recommendedName>
</protein>
<proteinExistence type="inferred from homology"/>
<evidence type="ECO:0000256" key="1">
    <source>
        <dbReference type="ARBA" id="ARBA00001096"/>
    </source>
</evidence>
<evidence type="ECO:0000256" key="3">
    <source>
        <dbReference type="ARBA" id="ARBA00023235"/>
    </source>
</evidence>
<dbReference type="Proteomes" id="UP000523196">
    <property type="component" value="Unassembled WGS sequence"/>
</dbReference>
<gene>
    <name evidence="6" type="ORF">H4F98_00465</name>
</gene>
<dbReference type="SUPFAM" id="SSF74650">
    <property type="entry name" value="Galactose mutarotase-like"/>
    <property type="match status" value="1"/>
</dbReference>
<keyword evidence="7" id="KW-1185">Reference proteome</keyword>
<dbReference type="PANTHER" id="PTHR11122:SF13">
    <property type="entry name" value="GLUCOSE-6-PHOSPHATE 1-EPIMERASE"/>
    <property type="match status" value="1"/>
</dbReference>
<dbReference type="InterPro" id="IPR011013">
    <property type="entry name" value="Gal_mutarotase_sf_dom"/>
</dbReference>
<dbReference type="EC" id="5.1.3.15" evidence="4"/>
<dbReference type="GO" id="GO:0047938">
    <property type="term" value="F:glucose-6-phosphate 1-epimerase activity"/>
    <property type="evidence" value="ECO:0007669"/>
    <property type="project" value="UniProtKB-UniRule"/>
</dbReference>
<comment type="caution">
    <text evidence="6">The sequence shown here is derived from an EMBL/GenBank/DDBJ whole genome shotgun (WGS) entry which is preliminary data.</text>
</comment>
<evidence type="ECO:0000256" key="2">
    <source>
        <dbReference type="ARBA" id="ARBA00005866"/>
    </source>
</evidence>
<evidence type="ECO:0000313" key="7">
    <source>
        <dbReference type="Proteomes" id="UP000523196"/>
    </source>
</evidence>
<name>A0A7W3Y4J3_9GAMM</name>
<evidence type="ECO:0000313" key="6">
    <source>
        <dbReference type="EMBL" id="MBB1059040.1"/>
    </source>
</evidence>
<dbReference type="CDD" id="cd09020">
    <property type="entry name" value="D-hex-6-P-epi_like"/>
    <property type="match status" value="1"/>
</dbReference>
<sequence>MRTFTTRAHGMHLRASDFGGHVLSWIARGREQLFCVPTERMAPGVAIRGGIPVIFPQFATRGSGQRHGFARLLGWEPGMLDAPGTRSFALVDSAATRRAWPHGFRLGLEARLAPDRLTVSLEVRNTGSDPFSCTLALHTYLQVEDAAKARLEGLQDHAYMDATRDDAQGSDPGPVTFEREIDRLYPGATQPLRLAEESQLREIRMTGFRDVVAWNPGPSKASAIPELEPGDHRRFVCVEAACAATPLLLSPGERWRGSQEIVLLEPPGNPVA</sequence>
<feature type="active site" evidence="5">
    <location>
        <position position="239"/>
    </location>
</feature>
<dbReference type="EMBL" id="JACHTF010000001">
    <property type="protein sequence ID" value="MBB1059040.1"/>
    <property type="molecule type" value="Genomic_DNA"/>
</dbReference>
<dbReference type="PIRSF" id="PIRSF016020">
    <property type="entry name" value="PHexose_mutarotase"/>
    <property type="match status" value="1"/>
</dbReference>
<dbReference type="GO" id="GO:0030246">
    <property type="term" value="F:carbohydrate binding"/>
    <property type="evidence" value="ECO:0007669"/>
    <property type="project" value="UniProtKB-UniRule"/>
</dbReference>